<dbReference type="AlphaFoldDB" id="A0A2T8KQH2"/>
<reference evidence="2" key="1">
    <citation type="submission" date="2018-04" db="EMBL/GenBank/DDBJ databases">
        <title>WGS assembly of Panicum hallii.</title>
        <authorList>
            <person name="Lovell J."/>
            <person name="Jenkins J."/>
            <person name="Lowry D."/>
            <person name="Mamidi S."/>
            <person name="Sreedasyam A."/>
            <person name="Weng X."/>
            <person name="Barry K."/>
            <person name="Bonette J."/>
            <person name="Campitelli B."/>
            <person name="Daum C."/>
            <person name="Gordon S."/>
            <person name="Gould B."/>
            <person name="Lipzen A."/>
            <person name="Macqueen A."/>
            <person name="Palacio-Mejia J."/>
            <person name="Plott C."/>
            <person name="Shakirov E."/>
            <person name="Shu S."/>
            <person name="Yoshinaga Y."/>
            <person name="Zane M."/>
            <person name="Rokhsar D."/>
            <person name="Grimwood J."/>
            <person name="Schmutz J."/>
            <person name="Juenger T."/>
        </authorList>
    </citation>
    <scope>NUCLEOTIDE SEQUENCE [LARGE SCALE GENOMIC DNA]</scope>
    <source>
        <strain evidence="2">FIL2</strain>
    </source>
</reference>
<evidence type="ECO:0000256" key="1">
    <source>
        <dbReference type="SAM" id="MobiDB-lite"/>
    </source>
</evidence>
<dbReference type="Gramene" id="PVH64433">
    <property type="protein sequence ID" value="PVH64433"/>
    <property type="gene ID" value="PAHAL_2G266600"/>
</dbReference>
<feature type="region of interest" description="Disordered" evidence="1">
    <location>
        <begin position="47"/>
        <end position="68"/>
    </location>
</feature>
<name>A0A2T8KQH2_9POAL</name>
<gene>
    <name evidence="2" type="ORF">PAHAL_2G266600</name>
</gene>
<sequence>MVSVTRGDVGLGGAVWARAGRHTGLRKSLAPVGSLICSGVMGRARRANGRRAGSGRWGPAPVEPGEEGTGRLVARCDLRSGGRERPRAHHRRGWCGSRFGRMSRMIGPFASFSVQPSTLYYHGRGSVLVSWNVLFAGEVGFV</sequence>
<proteinExistence type="predicted"/>
<protein>
    <submittedName>
        <fullName evidence="2">Uncharacterized protein</fullName>
    </submittedName>
</protein>
<organism evidence="2">
    <name type="scientific">Panicum hallii</name>
    <dbReference type="NCBI Taxonomy" id="206008"/>
    <lineage>
        <taxon>Eukaryota</taxon>
        <taxon>Viridiplantae</taxon>
        <taxon>Streptophyta</taxon>
        <taxon>Embryophyta</taxon>
        <taxon>Tracheophyta</taxon>
        <taxon>Spermatophyta</taxon>
        <taxon>Magnoliopsida</taxon>
        <taxon>Liliopsida</taxon>
        <taxon>Poales</taxon>
        <taxon>Poaceae</taxon>
        <taxon>PACMAD clade</taxon>
        <taxon>Panicoideae</taxon>
        <taxon>Panicodae</taxon>
        <taxon>Paniceae</taxon>
        <taxon>Panicinae</taxon>
        <taxon>Panicum</taxon>
        <taxon>Panicum sect. Panicum</taxon>
    </lineage>
</organism>
<evidence type="ECO:0000313" key="2">
    <source>
        <dbReference type="EMBL" id="PVH64433.1"/>
    </source>
</evidence>
<dbReference type="EMBL" id="CM008047">
    <property type="protein sequence ID" value="PVH64433.1"/>
    <property type="molecule type" value="Genomic_DNA"/>
</dbReference>
<accession>A0A2T8KQH2</accession>
<dbReference type="Proteomes" id="UP000243499">
    <property type="component" value="Chromosome 2"/>
</dbReference>